<evidence type="ECO:0000313" key="2">
    <source>
        <dbReference type="Proteomes" id="UP000789901"/>
    </source>
</evidence>
<organism evidence="1 2">
    <name type="scientific">Gigaspora margarita</name>
    <dbReference type="NCBI Taxonomy" id="4874"/>
    <lineage>
        <taxon>Eukaryota</taxon>
        <taxon>Fungi</taxon>
        <taxon>Fungi incertae sedis</taxon>
        <taxon>Mucoromycota</taxon>
        <taxon>Glomeromycotina</taxon>
        <taxon>Glomeromycetes</taxon>
        <taxon>Diversisporales</taxon>
        <taxon>Gigasporaceae</taxon>
        <taxon>Gigaspora</taxon>
    </lineage>
</organism>
<gene>
    <name evidence="1" type="ORF">GMARGA_LOCUS18938</name>
</gene>
<dbReference type="EMBL" id="CAJVQB010015467">
    <property type="protein sequence ID" value="CAG8774736.1"/>
    <property type="molecule type" value="Genomic_DNA"/>
</dbReference>
<proteinExistence type="predicted"/>
<reference evidence="1 2" key="1">
    <citation type="submission" date="2021-06" db="EMBL/GenBank/DDBJ databases">
        <authorList>
            <person name="Kallberg Y."/>
            <person name="Tangrot J."/>
            <person name="Rosling A."/>
        </authorList>
    </citation>
    <scope>NUCLEOTIDE SEQUENCE [LARGE SCALE GENOMIC DNA]</scope>
    <source>
        <strain evidence="1 2">120-4 pot B 10/14</strain>
    </source>
</reference>
<feature type="non-terminal residue" evidence="1">
    <location>
        <position position="50"/>
    </location>
</feature>
<keyword evidence="2" id="KW-1185">Reference proteome</keyword>
<evidence type="ECO:0000313" key="1">
    <source>
        <dbReference type="EMBL" id="CAG8774736.1"/>
    </source>
</evidence>
<name>A0ABN7VHU7_GIGMA</name>
<protein>
    <submittedName>
        <fullName evidence="1">42351_t:CDS:1</fullName>
    </submittedName>
</protein>
<sequence length="50" mass="5685">MATLIEIAITNFHQTIIICTIQTEYCLLFVFMSSIDSFNSLISSLRVRVS</sequence>
<comment type="caution">
    <text evidence="1">The sequence shown here is derived from an EMBL/GenBank/DDBJ whole genome shotgun (WGS) entry which is preliminary data.</text>
</comment>
<dbReference type="Proteomes" id="UP000789901">
    <property type="component" value="Unassembled WGS sequence"/>
</dbReference>
<accession>A0ABN7VHU7</accession>